<dbReference type="EMBL" id="CP061539">
    <property type="protein sequence ID" value="QNV38028.1"/>
    <property type="molecule type" value="Genomic_DNA"/>
</dbReference>
<dbReference type="Gene3D" id="3.30.2140.10">
    <property type="entry name" value="Arylamine N-acetyltransferase"/>
    <property type="match status" value="1"/>
</dbReference>
<dbReference type="InterPro" id="IPR038765">
    <property type="entry name" value="Papain-like_cys_pep_sf"/>
</dbReference>
<dbReference type="PANTHER" id="PTHR11786">
    <property type="entry name" value="N-HYDROXYARYLAMINE O-ACETYLTRANSFERASE"/>
    <property type="match status" value="1"/>
</dbReference>
<dbReference type="Pfam" id="PF00797">
    <property type="entry name" value="Acetyltransf_2"/>
    <property type="match status" value="1"/>
</dbReference>
<dbReference type="Gene3D" id="2.40.128.150">
    <property type="entry name" value="Cysteine proteinases"/>
    <property type="match status" value="1"/>
</dbReference>
<reference evidence="2 3" key="1">
    <citation type="submission" date="2020-09" db="EMBL/GenBank/DDBJ databases">
        <title>Investigation of environmental microbes.</title>
        <authorList>
            <person name="Ou Y."/>
            <person name="Kang Q."/>
        </authorList>
    </citation>
    <scope>NUCLEOTIDE SEQUENCE [LARGE SCALE GENOMIC DNA]</scope>
    <source>
        <strain evidence="2 3">KJZ-14</strain>
    </source>
</reference>
<dbReference type="AlphaFoldDB" id="A0A7H2BED2"/>
<comment type="similarity">
    <text evidence="1">Belongs to the arylamine N-acetyltransferase family.</text>
</comment>
<evidence type="ECO:0000256" key="1">
    <source>
        <dbReference type="ARBA" id="ARBA00006547"/>
    </source>
</evidence>
<accession>A0A7H2BED2</accession>
<organism evidence="2 3">
    <name type="scientific">Rothia terrae</name>
    <dbReference type="NCBI Taxonomy" id="396015"/>
    <lineage>
        <taxon>Bacteria</taxon>
        <taxon>Bacillati</taxon>
        <taxon>Actinomycetota</taxon>
        <taxon>Actinomycetes</taxon>
        <taxon>Micrococcales</taxon>
        <taxon>Micrococcaceae</taxon>
        <taxon>Rothia</taxon>
    </lineage>
</organism>
<dbReference type="GeneID" id="96622928"/>
<proteinExistence type="inferred from homology"/>
<dbReference type="RefSeq" id="WP_190724804.1">
    <property type="nucleotide sequence ID" value="NZ_CP061539.1"/>
</dbReference>
<evidence type="ECO:0000313" key="2">
    <source>
        <dbReference type="EMBL" id="QNV38028.1"/>
    </source>
</evidence>
<keyword evidence="2" id="KW-0808">Transferase</keyword>
<keyword evidence="3" id="KW-1185">Reference proteome</keyword>
<dbReference type="PANTHER" id="PTHR11786:SF0">
    <property type="entry name" value="ARYLAMINE N-ACETYLTRANSFERASE 4-RELATED"/>
    <property type="match status" value="1"/>
</dbReference>
<dbReference type="GO" id="GO:0016407">
    <property type="term" value="F:acetyltransferase activity"/>
    <property type="evidence" value="ECO:0007669"/>
    <property type="project" value="InterPro"/>
</dbReference>
<gene>
    <name evidence="2" type="ORF">IDM49_01655</name>
</gene>
<dbReference type="Proteomes" id="UP000516404">
    <property type="component" value="Chromosome"/>
</dbReference>
<protein>
    <submittedName>
        <fullName evidence="2">Arylamine N-acetyltransferase</fullName>
    </submittedName>
</protein>
<dbReference type="InterPro" id="IPR001447">
    <property type="entry name" value="Arylamine_N-AcTrfase"/>
</dbReference>
<dbReference type="SUPFAM" id="SSF54001">
    <property type="entry name" value="Cysteine proteinases"/>
    <property type="match status" value="1"/>
</dbReference>
<evidence type="ECO:0000313" key="3">
    <source>
        <dbReference type="Proteomes" id="UP000516404"/>
    </source>
</evidence>
<name>A0A7H2BED2_9MICC</name>
<sequence>MFRLTSKLHNTSSWYTEDFDIPAYLRALSVEPAPASYELLAQLHRAHVETFPFTNVDVVLEMHPGINPSTAQDQLMNKNRGGYCFEHAQIFAAATEYLGFEVRRHLGRVKSLNLSRTHMSVVVTVDGTDYLCDPGFGFSIYEPVELRDGATGVSVGQTFTLEQGVDGSTEIWSLTRKGEVEHIVDMAPFRPEDARTGHFLLSADPASVFKNHLMYMRHFGDHHLTVTEQPVTVRREGQQTEHREVSALQAARKIQQLGLNVSDDEVRRIADLFRDKE</sequence>
<dbReference type="KEGG" id="rter:IDM49_01655"/>